<dbReference type="PANTHER" id="PTHR15410">
    <property type="entry name" value="HIRA-INTERACTING PROTEIN 3"/>
    <property type="match status" value="1"/>
</dbReference>
<organism evidence="3 4">
    <name type="scientific">Cetraspora pellucida</name>
    <dbReference type="NCBI Taxonomy" id="1433469"/>
    <lineage>
        <taxon>Eukaryota</taxon>
        <taxon>Fungi</taxon>
        <taxon>Fungi incertae sedis</taxon>
        <taxon>Mucoromycota</taxon>
        <taxon>Glomeromycotina</taxon>
        <taxon>Glomeromycetes</taxon>
        <taxon>Diversisporales</taxon>
        <taxon>Gigasporaceae</taxon>
        <taxon>Cetraspora</taxon>
    </lineage>
</organism>
<feature type="domain" description="DEK-C" evidence="2">
    <location>
        <begin position="12"/>
        <end position="72"/>
    </location>
</feature>
<feature type="compositionally biased region" description="Acidic residues" evidence="1">
    <location>
        <begin position="327"/>
        <end position="343"/>
    </location>
</feature>
<evidence type="ECO:0000259" key="2">
    <source>
        <dbReference type="PROSITE" id="PS51998"/>
    </source>
</evidence>
<dbReference type="OrthoDB" id="552755at2759"/>
<dbReference type="InterPro" id="IPR014876">
    <property type="entry name" value="DEK_C"/>
</dbReference>
<name>A0A9N9BNA2_9GLOM</name>
<proteinExistence type="predicted"/>
<feature type="region of interest" description="Disordered" evidence="1">
    <location>
        <begin position="319"/>
        <end position="343"/>
    </location>
</feature>
<keyword evidence="4" id="KW-1185">Reference proteome</keyword>
<protein>
    <submittedName>
        <fullName evidence="3">10491_t:CDS:1</fullName>
    </submittedName>
</protein>
<comment type="caution">
    <text evidence="3">The sequence shown here is derived from an EMBL/GenBank/DDBJ whole genome shotgun (WGS) entry which is preliminary data.</text>
</comment>
<dbReference type="EMBL" id="CAJVQA010003259">
    <property type="protein sequence ID" value="CAG8570396.1"/>
    <property type="molecule type" value="Genomic_DNA"/>
</dbReference>
<gene>
    <name evidence="3" type="ORF">CPELLU_LOCUS5626</name>
</gene>
<dbReference type="PANTHER" id="PTHR15410:SF2">
    <property type="entry name" value="HIRA-INTERACTING PROTEIN 3"/>
    <property type="match status" value="1"/>
</dbReference>
<dbReference type="Proteomes" id="UP000789759">
    <property type="component" value="Unassembled WGS sequence"/>
</dbReference>
<evidence type="ECO:0000313" key="4">
    <source>
        <dbReference type="Proteomes" id="UP000789759"/>
    </source>
</evidence>
<feature type="region of interest" description="Disordered" evidence="1">
    <location>
        <begin position="117"/>
        <end position="215"/>
    </location>
</feature>
<dbReference type="AlphaFoldDB" id="A0A9N9BNA2"/>
<feature type="region of interest" description="Disordered" evidence="1">
    <location>
        <begin position="76"/>
        <end position="97"/>
    </location>
</feature>
<dbReference type="PROSITE" id="PS51998">
    <property type="entry name" value="DEK_C"/>
    <property type="match status" value="1"/>
</dbReference>
<reference evidence="3" key="1">
    <citation type="submission" date="2021-06" db="EMBL/GenBank/DDBJ databases">
        <authorList>
            <person name="Kallberg Y."/>
            <person name="Tangrot J."/>
            <person name="Rosling A."/>
        </authorList>
    </citation>
    <scope>NUCLEOTIDE SEQUENCE</scope>
    <source>
        <strain evidence="3">FL966</strain>
    </source>
</reference>
<accession>A0A9N9BNA2</accession>
<dbReference type="GO" id="GO:0005634">
    <property type="term" value="C:nucleus"/>
    <property type="evidence" value="ECO:0007669"/>
    <property type="project" value="TreeGrafter"/>
</dbReference>
<feature type="compositionally biased region" description="Polar residues" evidence="1">
    <location>
        <begin position="175"/>
        <end position="187"/>
    </location>
</feature>
<evidence type="ECO:0000256" key="1">
    <source>
        <dbReference type="SAM" id="MobiDB-lite"/>
    </source>
</evidence>
<evidence type="ECO:0000313" key="3">
    <source>
        <dbReference type="EMBL" id="CAG8570396.1"/>
    </source>
</evidence>
<dbReference type="InterPro" id="IPR037647">
    <property type="entry name" value="HIRIP3"/>
</dbReference>
<sequence>MATQNKQITDVQLDEITLKKTCQTIVHSADLKTITIKQVRRDAEAKLGLTDKFLDKQPWKDLIREFVDEAIQNSKSKDLPGAYSSRSKPRRVEDFKDNNIVEDGGSVMALENKVAQESDQLLNKSQTKKFKNDKSANSNMEDDSENDINSESKRSNDAEVSDEYEIVKKVRKAKSTTIKRTSSNISDSHSELEDDLPKKRKTGKGRNVQVASPNDDEEATIKELKAFIVKCGVRKVWSKELADCDTISSQIDRLNKILRDLGIKGRPTLEKCNRVRKRRELEAELNSMDVGNIVSDDIKEGRKARASRGIFNPTGRRISRVKRQIEEETDNDDSSIDINQDSE</sequence>
<feature type="compositionally biased region" description="Basic and acidic residues" evidence="1">
    <location>
        <begin position="188"/>
        <end position="197"/>
    </location>
</feature>
<dbReference type="Pfam" id="PF08766">
    <property type="entry name" value="DEK_C"/>
    <property type="match status" value="1"/>
</dbReference>